<evidence type="ECO:0000259" key="1">
    <source>
        <dbReference type="Pfam" id="PF08241"/>
    </source>
</evidence>
<dbReference type="Gene3D" id="3.40.50.150">
    <property type="entry name" value="Vaccinia Virus protein VP39"/>
    <property type="match status" value="1"/>
</dbReference>
<gene>
    <name evidence="2" type="ORF">METZ01_LOCUS111061</name>
</gene>
<accession>A0A381X210</accession>
<feature type="domain" description="Methyltransferase type 11" evidence="1">
    <location>
        <begin position="51"/>
        <end position="146"/>
    </location>
</feature>
<dbReference type="GO" id="GO:0008757">
    <property type="term" value="F:S-adenosylmethionine-dependent methyltransferase activity"/>
    <property type="evidence" value="ECO:0007669"/>
    <property type="project" value="InterPro"/>
</dbReference>
<dbReference type="AlphaFoldDB" id="A0A381X210"/>
<dbReference type="Pfam" id="PF08241">
    <property type="entry name" value="Methyltransf_11"/>
    <property type="match status" value="1"/>
</dbReference>
<name>A0A381X210_9ZZZZ</name>
<dbReference type="InterPro" id="IPR029063">
    <property type="entry name" value="SAM-dependent_MTases_sf"/>
</dbReference>
<sequence>MENPNITGWNAMAQNYQNQSAIATDEIHISPFGPGALALGLIAPKKGEIYLELGCGAAQNSIALDKQGVITYAVDGSEAQLQHAKSLIQASDAHTNLIKGDLEKLNWLKPNAFDGVVSCFAVEFVRDLENFIGAVHTTLRKTGLLLLATVHPLGAFEWDDREGYLRVEDYLNPPVELWNEPTNSDKCAVTIFRTVEALFSILVSYGFTIEKILEPGPIENPLKSPYRGRYWKPYMDRLQKIPFSIVFLARK</sequence>
<feature type="non-terminal residue" evidence="2">
    <location>
        <position position="251"/>
    </location>
</feature>
<reference evidence="2" key="1">
    <citation type="submission" date="2018-05" db="EMBL/GenBank/DDBJ databases">
        <authorList>
            <person name="Lanie J.A."/>
            <person name="Ng W.-L."/>
            <person name="Kazmierczak K.M."/>
            <person name="Andrzejewski T.M."/>
            <person name="Davidsen T.M."/>
            <person name="Wayne K.J."/>
            <person name="Tettelin H."/>
            <person name="Glass J.I."/>
            <person name="Rusch D."/>
            <person name="Podicherti R."/>
            <person name="Tsui H.-C.T."/>
            <person name="Winkler M.E."/>
        </authorList>
    </citation>
    <scope>NUCLEOTIDE SEQUENCE</scope>
</reference>
<dbReference type="InterPro" id="IPR013216">
    <property type="entry name" value="Methyltransf_11"/>
</dbReference>
<dbReference type="CDD" id="cd02440">
    <property type="entry name" value="AdoMet_MTases"/>
    <property type="match status" value="1"/>
</dbReference>
<protein>
    <recommendedName>
        <fullName evidence="1">Methyltransferase type 11 domain-containing protein</fullName>
    </recommendedName>
</protein>
<dbReference type="SUPFAM" id="SSF53335">
    <property type="entry name" value="S-adenosyl-L-methionine-dependent methyltransferases"/>
    <property type="match status" value="1"/>
</dbReference>
<dbReference type="PANTHER" id="PTHR43861">
    <property type="entry name" value="TRANS-ACONITATE 2-METHYLTRANSFERASE-RELATED"/>
    <property type="match status" value="1"/>
</dbReference>
<dbReference type="EMBL" id="UINC01013480">
    <property type="protein sequence ID" value="SVA58207.1"/>
    <property type="molecule type" value="Genomic_DNA"/>
</dbReference>
<proteinExistence type="predicted"/>
<evidence type="ECO:0000313" key="2">
    <source>
        <dbReference type="EMBL" id="SVA58207.1"/>
    </source>
</evidence>
<organism evidence="2">
    <name type="scientific">marine metagenome</name>
    <dbReference type="NCBI Taxonomy" id="408172"/>
    <lineage>
        <taxon>unclassified sequences</taxon>
        <taxon>metagenomes</taxon>
        <taxon>ecological metagenomes</taxon>
    </lineage>
</organism>